<organism evidence="9 10">
    <name type="scientific">Aromatoleum anaerobium</name>
    <dbReference type="NCBI Taxonomy" id="182180"/>
    <lineage>
        <taxon>Bacteria</taxon>
        <taxon>Pseudomonadati</taxon>
        <taxon>Pseudomonadota</taxon>
        <taxon>Betaproteobacteria</taxon>
        <taxon>Rhodocyclales</taxon>
        <taxon>Rhodocyclaceae</taxon>
        <taxon>Aromatoleum</taxon>
    </lineage>
</organism>
<name>A0ABX1PLD9_9RHOO</name>
<evidence type="ECO:0000256" key="1">
    <source>
        <dbReference type="ARBA" id="ARBA00022598"/>
    </source>
</evidence>
<evidence type="ECO:0000256" key="5">
    <source>
        <dbReference type="ARBA" id="ARBA00022958"/>
    </source>
</evidence>
<evidence type="ECO:0000256" key="7">
    <source>
        <dbReference type="ARBA" id="ARBA00023211"/>
    </source>
</evidence>
<protein>
    <submittedName>
        <fullName evidence="9">Coenzyme F420-0:L-glutamate ligase</fullName>
        <ecNumber evidence="9">6.3.2.31</ecNumber>
    </submittedName>
</protein>
<dbReference type="RefSeq" id="WP_169118482.1">
    <property type="nucleotide sequence ID" value="NZ_WTVG02000039.1"/>
</dbReference>
<dbReference type="NCBIfam" id="TIGR01916">
    <property type="entry name" value="F420_cofE"/>
    <property type="match status" value="1"/>
</dbReference>
<reference evidence="9" key="1">
    <citation type="submission" date="2019-12" db="EMBL/GenBank/DDBJ databases">
        <title>Comparative genomics gives insights into the taxonomy of the Azoarcus-Aromatoleum group and reveals separate origins of nif in the plant-associated Azoarcus and non-plant-associated Aromatoleum sub-groups.</title>
        <authorList>
            <person name="Lafos M."/>
            <person name="Maluk M."/>
            <person name="Batista M."/>
            <person name="Junghare M."/>
            <person name="Carmona M."/>
            <person name="Faoro H."/>
            <person name="Cruz L.M."/>
            <person name="Battistoni F."/>
            <person name="De Souza E."/>
            <person name="Pedrosa F."/>
            <person name="Chen W.-M."/>
            <person name="Poole P.S."/>
            <person name="Dixon R.A."/>
            <person name="James E.K."/>
        </authorList>
    </citation>
    <scope>NUCLEOTIDE SEQUENCE</scope>
    <source>
        <strain evidence="9">LuFRes1</strain>
    </source>
</reference>
<keyword evidence="5" id="KW-0630">Potassium</keyword>
<gene>
    <name evidence="9" type="primary">cofE</name>
    <name evidence="9" type="ORF">GO606_10320</name>
</gene>
<keyword evidence="2" id="KW-0479">Metal-binding</keyword>
<dbReference type="InterPro" id="IPR002847">
    <property type="entry name" value="F420-0_gamma-glut_ligase-dom"/>
</dbReference>
<evidence type="ECO:0000313" key="9">
    <source>
        <dbReference type="EMBL" id="NMG25114.1"/>
    </source>
</evidence>
<dbReference type="Gene3D" id="3.90.1660.10">
    <property type="entry name" value="CofE-like domain"/>
    <property type="match status" value="1"/>
</dbReference>
<dbReference type="SUPFAM" id="SSF144010">
    <property type="entry name" value="CofE-like"/>
    <property type="match status" value="1"/>
</dbReference>
<keyword evidence="10" id="KW-1185">Reference proteome</keyword>
<sequence>MAAPLSFTAITGIPAIAAGDDLAPIIANAIEAAGLAVNEGDVLVVAQKIVSKAEDRFADLREVVPSARARELSQITGKDARVVELVLSESTVVLRAVPNVLIVRHRLGYVMANAGIDRSNVASADGEERVLLLPLDPDVSAERLRTGLHTLTGIAPGVIVSDSFGRPWRTGVVNVALGTAGVPSLIDRRGETDLYGRKLEITQVAFADALTAGAALVMGEGAEGTPAVLVRGAQHDAPLANAQALIRPFAEDLFQ</sequence>
<keyword evidence="6" id="KW-0342">GTP-binding</keyword>
<dbReference type="Gene3D" id="3.30.1330.100">
    <property type="entry name" value="CofE-like"/>
    <property type="match status" value="1"/>
</dbReference>
<dbReference type="GO" id="GO:0052618">
    <property type="term" value="F:coenzyme F420-0:L-glutamate ligase activity"/>
    <property type="evidence" value="ECO:0007669"/>
    <property type="project" value="UniProtKB-EC"/>
</dbReference>
<evidence type="ECO:0000256" key="4">
    <source>
        <dbReference type="ARBA" id="ARBA00022842"/>
    </source>
</evidence>
<dbReference type="EMBL" id="WTVG01000025">
    <property type="protein sequence ID" value="NMG25114.1"/>
    <property type="molecule type" value="Genomic_DNA"/>
</dbReference>
<accession>A0ABX1PLD9</accession>
<keyword evidence="4" id="KW-0460">Magnesium</keyword>
<evidence type="ECO:0000256" key="6">
    <source>
        <dbReference type="ARBA" id="ARBA00023134"/>
    </source>
</evidence>
<keyword evidence="1 9" id="KW-0436">Ligase</keyword>
<dbReference type="PANTHER" id="PTHR47917">
    <property type="match status" value="1"/>
</dbReference>
<keyword evidence="7" id="KW-0464">Manganese</keyword>
<proteinExistence type="predicted"/>
<dbReference type="Pfam" id="PF01996">
    <property type="entry name" value="F420_ligase"/>
    <property type="match status" value="1"/>
</dbReference>
<dbReference type="InterPro" id="IPR008225">
    <property type="entry name" value="F420-0_g-glutamyl_ligase"/>
</dbReference>
<dbReference type="PANTHER" id="PTHR47917:SF1">
    <property type="entry name" value="COENZYME F420:L-GLUTAMATE LIGASE"/>
    <property type="match status" value="1"/>
</dbReference>
<evidence type="ECO:0000256" key="2">
    <source>
        <dbReference type="ARBA" id="ARBA00022723"/>
    </source>
</evidence>
<comment type="caution">
    <text evidence="9">The sequence shown here is derived from an EMBL/GenBank/DDBJ whole genome shotgun (WGS) entry which is preliminary data.</text>
</comment>
<keyword evidence="3" id="KW-0547">Nucleotide-binding</keyword>
<feature type="domain" description="Coenzyme F420:L-glutamate ligase-like" evidence="8">
    <location>
        <begin position="13"/>
        <end position="232"/>
    </location>
</feature>
<dbReference type="EC" id="6.3.2.31" evidence="9"/>
<evidence type="ECO:0000313" key="10">
    <source>
        <dbReference type="Proteomes" id="UP000615989"/>
    </source>
</evidence>
<evidence type="ECO:0000256" key="3">
    <source>
        <dbReference type="ARBA" id="ARBA00022741"/>
    </source>
</evidence>
<dbReference type="Proteomes" id="UP000615989">
    <property type="component" value="Unassembled WGS sequence"/>
</dbReference>
<evidence type="ECO:0000259" key="8">
    <source>
        <dbReference type="Pfam" id="PF01996"/>
    </source>
</evidence>